<evidence type="ECO:0000256" key="4">
    <source>
        <dbReference type="ARBA" id="ARBA00022475"/>
    </source>
</evidence>
<keyword evidence="11" id="KW-0969">Cilium</keyword>
<keyword evidence="11" id="KW-0282">Flagellum</keyword>
<comment type="subcellular location">
    <subcellularLocation>
        <location evidence="2">Cell membrane</location>
        <topology evidence="2">Single-pass membrane protein</topology>
    </subcellularLocation>
</comment>
<comment type="similarity">
    <text evidence="3 10">Belongs to the FliL family.</text>
</comment>
<keyword evidence="6 10" id="KW-0812">Transmembrane</keyword>
<dbReference type="PANTHER" id="PTHR35091:SF2">
    <property type="entry name" value="FLAGELLAR PROTEIN FLIL"/>
    <property type="match status" value="1"/>
</dbReference>
<dbReference type="GO" id="GO:0009425">
    <property type="term" value="C:bacterial-type flagellum basal body"/>
    <property type="evidence" value="ECO:0007669"/>
    <property type="project" value="InterPro"/>
</dbReference>
<evidence type="ECO:0000256" key="2">
    <source>
        <dbReference type="ARBA" id="ARBA00004162"/>
    </source>
</evidence>
<dbReference type="GO" id="GO:0006935">
    <property type="term" value="P:chemotaxis"/>
    <property type="evidence" value="ECO:0007669"/>
    <property type="project" value="UniProtKB-KW"/>
</dbReference>
<dbReference type="AlphaFoldDB" id="A0A855N1T0"/>
<dbReference type="Proteomes" id="UP000239685">
    <property type="component" value="Unassembled WGS sequence"/>
</dbReference>
<dbReference type="GO" id="GO:0005886">
    <property type="term" value="C:plasma membrane"/>
    <property type="evidence" value="ECO:0007669"/>
    <property type="project" value="UniProtKB-SubCell"/>
</dbReference>
<dbReference type="EMBL" id="NIQP01000010">
    <property type="protein sequence ID" value="PPB70494.1"/>
    <property type="molecule type" value="Genomic_DNA"/>
</dbReference>
<evidence type="ECO:0000256" key="10">
    <source>
        <dbReference type="RuleBase" id="RU364125"/>
    </source>
</evidence>
<evidence type="ECO:0000313" key="12">
    <source>
        <dbReference type="Proteomes" id="UP000239685"/>
    </source>
</evidence>
<evidence type="ECO:0000256" key="5">
    <source>
        <dbReference type="ARBA" id="ARBA00022500"/>
    </source>
</evidence>
<keyword evidence="7 10" id="KW-0283">Flagellar rotation</keyword>
<protein>
    <recommendedName>
        <fullName evidence="10">Flagellar protein FliL</fullName>
    </recommendedName>
</protein>
<keyword evidence="8 10" id="KW-1133">Transmembrane helix</keyword>
<sequence>MAEEVKEEVKKKGGNVLLIAVIGILVFLLIIGGLVAFIMLGSSDENAAARQPQATTTQGPAPSPKQRSNDFFNIGPMYPMDQFLVNLLSESGSRFLKTALNLELSEETLAPEIDKKKPLIRDIIIRTLSSKTYEDVSTAKGKERLKDELVTKINETLRDGYIKNVYFTDFIVQ</sequence>
<dbReference type="RefSeq" id="WP_034963778.1">
    <property type="nucleotide sequence ID" value="NZ_CBCRTP010000012.1"/>
</dbReference>
<organism evidence="11 12">
    <name type="scientific">Campylobacter hyointestinalis subsp. hyointestinalis</name>
    <dbReference type="NCBI Taxonomy" id="91352"/>
    <lineage>
        <taxon>Bacteria</taxon>
        <taxon>Pseudomonadati</taxon>
        <taxon>Campylobacterota</taxon>
        <taxon>Epsilonproteobacteria</taxon>
        <taxon>Campylobacterales</taxon>
        <taxon>Campylobacteraceae</taxon>
        <taxon>Campylobacter</taxon>
    </lineage>
</organism>
<accession>A0A855N1T0</accession>
<dbReference type="GO" id="GO:0071978">
    <property type="term" value="P:bacterial-type flagellum-dependent swarming motility"/>
    <property type="evidence" value="ECO:0007669"/>
    <property type="project" value="TreeGrafter"/>
</dbReference>
<name>A0A855N1T0_CAMHY</name>
<evidence type="ECO:0000256" key="8">
    <source>
        <dbReference type="ARBA" id="ARBA00022989"/>
    </source>
</evidence>
<keyword evidence="9 10" id="KW-0472">Membrane</keyword>
<evidence type="ECO:0000256" key="6">
    <source>
        <dbReference type="ARBA" id="ARBA00022692"/>
    </source>
</evidence>
<keyword evidence="11" id="KW-0966">Cell projection</keyword>
<reference evidence="11 12" key="1">
    <citation type="submission" date="2017-06" db="EMBL/GenBank/DDBJ databases">
        <title>Updating the genomic taxonomy and epidemiology of Campylobacter hyointestinalis; discovery in New Zealand farmed ruminants.</title>
        <authorList>
            <person name="Wilkinson D.A."/>
            <person name="Fayaz A."/>
            <person name="Biggs P.J."/>
            <person name="Midwinter A.C."/>
        </authorList>
    </citation>
    <scope>NUCLEOTIDE SEQUENCE [LARGE SCALE GENOMIC DNA]</scope>
    <source>
        <strain evidence="11 12">S1614a</strain>
    </source>
</reference>
<dbReference type="NCBIfam" id="NF006283">
    <property type="entry name" value="PRK08455.1"/>
    <property type="match status" value="1"/>
</dbReference>
<keyword evidence="5 10" id="KW-0145">Chemotaxis</keyword>
<dbReference type="PANTHER" id="PTHR35091">
    <property type="entry name" value="FLAGELLAR PROTEIN FLIL"/>
    <property type="match status" value="1"/>
</dbReference>
<gene>
    <name evidence="11" type="ORF">CDQ78_08400</name>
</gene>
<evidence type="ECO:0000313" key="11">
    <source>
        <dbReference type="EMBL" id="PPB70494.1"/>
    </source>
</evidence>
<evidence type="ECO:0000256" key="1">
    <source>
        <dbReference type="ARBA" id="ARBA00002254"/>
    </source>
</evidence>
<feature type="transmembrane region" description="Helical" evidence="10">
    <location>
        <begin position="16"/>
        <end position="40"/>
    </location>
</feature>
<proteinExistence type="inferred from homology"/>
<comment type="function">
    <text evidence="1 10">Controls the rotational direction of flagella during chemotaxis.</text>
</comment>
<dbReference type="Pfam" id="PF03748">
    <property type="entry name" value="FliL"/>
    <property type="match status" value="1"/>
</dbReference>
<dbReference type="InterPro" id="IPR005503">
    <property type="entry name" value="FliL"/>
</dbReference>
<keyword evidence="4 10" id="KW-1003">Cell membrane</keyword>
<evidence type="ECO:0000256" key="9">
    <source>
        <dbReference type="ARBA" id="ARBA00023136"/>
    </source>
</evidence>
<evidence type="ECO:0000256" key="7">
    <source>
        <dbReference type="ARBA" id="ARBA00022779"/>
    </source>
</evidence>
<comment type="caution">
    <text evidence="11">The sequence shown here is derived from an EMBL/GenBank/DDBJ whole genome shotgun (WGS) entry which is preliminary data.</text>
</comment>
<evidence type="ECO:0000256" key="3">
    <source>
        <dbReference type="ARBA" id="ARBA00008281"/>
    </source>
</evidence>